<keyword evidence="1" id="KW-1133">Transmembrane helix</keyword>
<feature type="transmembrane region" description="Helical" evidence="1">
    <location>
        <begin position="53"/>
        <end position="72"/>
    </location>
</feature>
<evidence type="ECO:0000313" key="3">
    <source>
        <dbReference type="Proteomes" id="UP001139006"/>
    </source>
</evidence>
<feature type="transmembrane region" description="Helical" evidence="1">
    <location>
        <begin position="28"/>
        <end position="46"/>
    </location>
</feature>
<dbReference type="Proteomes" id="UP001139006">
    <property type="component" value="Unassembled WGS sequence"/>
</dbReference>
<name>A0A9X2FI97_9LACO</name>
<proteinExistence type="predicted"/>
<reference evidence="2 3" key="1">
    <citation type="journal article" date="2023" name="Int. J. Syst. Evol. Microbiol.">
        <title>Ligilactobacillus ubinensis sp. nov., a novel species isolated from the wild ferment of a durian fruit (Durio zibethinus).</title>
        <authorList>
            <person name="Heng Y.C."/>
            <person name="Menon N."/>
            <person name="Chen B."/>
            <person name="Loo B.Z.L."/>
            <person name="Wong G.W.J."/>
            <person name="Lim A.C.H."/>
            <person name="Silvaraju S."/>
            <person name="Kittelmann S."/>
        </authorList>
    </citation>
    <scope>NUCLEOTIDE SEQUENCE [LARGE SCALE GENOMIC DNA]</scope>
    <source>
        <strain evidence="2 3">WILCCON 0076</strain>
    </source>
</reference>
<comment type="caution">
    <text evidence="2">The sequence shown here is derived from an EMBL/GenBank/DDBJ whole genome shotgun (WGS) entry which is preliminary data.</text>
</comment>
<dbReference type="EMBL" id="JAIULA010000002">
    <property type="protein sequence ID" value="MCP0886059.1"/>
    <property type="molecule type" value="Genomic_DNA"/>
</dbReference>
<sequence>MRYVVITLVAVTFLLIQSTLCKKKEVFYIFILPVISVAVGLIYQAVSLHTVQMTGFLPFLIAAGCLLLFGIIKRLDNRKKEMEHMKSQDL</sequence>
<dbReference type="AlphaFoldDB" id="A0A9X2FI97"/>
<evidence type="ECO:0000256" key="1">
    <source>
        <dbReference type="SAM" id="Phobius"/>
    </source>
</evidence>
<dbReference type="RefSeq" id="WP_253358989.1">
    <property type="nucleotide sequence ID" value="NZ_JAIULA010000002.1"/>
</dbReference>
<keyword evidence="1" id="KW-0812">Transmembrane</keyword>
<gene>
    <name evidence="2" type="ORF">LB941_01750</name>
</gene>
<evidence type="ECO:0000313" key="2">
    <source>
        <dbReference type="EMBL" id="MCP0886059.1"/>
    </source>
</evidence>
<organism evidence="2 3">
    <name type="scientific">Ligilactobacillus ubinensis</name>
    <dbReference type="NCBI Taxonomy" id="2876789"/>
    <lineage>
        <taxon>Bacteria</taxon>
        <taxon>Bacillati</taxon>
        <taxon>Bacillota</taxon>
        <taxon>Bacilli</taxon>
        <taxon>Lactobacillales</taxon>
        <taxon>Lactobacillaceae</taxon>
        <taxon>Ligilactobacillus</taxon>
    </lineage>
</organism>
<protein>
    <submittedName>
        <fullName evidence="2">Uncharacterized protein</fullName>
    </submittedName>
</protein>
<keyword evidence="3" id="KW-1185">Reference proteome</keyword>
<keyword evidence="1" id="KW-0472">Membrane</keyword>
<accession>A0A9X2FI97</accession>